<dbReference type="SUPFAM" id="SSF64167">
    <property type="entry name" value="SurE-like"/>
    <property type="match status" value="1"/>
</dbReference>
<dbReference type="OrthoDB" id="9780815at2"/>
<keyword evidence="5 7" id="KW-0378">Hydrolase</keyword>
<dbReference type="EC" id="3.1.3.5" evidence="3"/>
<keyword evidence="4" id="KW-0479">Metal-binding</keyword>
<comment type="similarity">
    <text evidence="2">Belongs to the SurE nucleotidase family.</text>
</comment>
<comment type="catalytic activity">
    <reaction evidence="1">
        <text>a ribonucleoside 5'-phosphate + H2O = a ribonucleoside + phosphate</text>
        <dbReference type="Rhea" id="RHEA:12484"/>
        <dbReference type="ChEBI" id="CHEBI:15377"/>
        <dbReference type="ChEBI" id="CHEBI:18254"/>
        <dbReference type="ChEBI" id="CHEBI:43474"/>
        <dbReference type="ChEBI" id="CHEBI:58043"/>
        <dbReference type="EC" id="3.1.3.5"/>
    </reaction>
</comment>
<name>A0A5Q4VF61_9BACT</name>
<evidence type="ECO:0000256" key="5">
    <source>
        <dbReference type="ARBA" id="ARBA00022801"/>
    </source>
</evidence>
<dbReference type="PANTHER" id="PTHR30457:SF0">
    <property type="entry name" value="PHOSPHATASE, PUTATIVE (AFU_ORTHOLOGUE AFUA_4G01070)-RELATED"/>
    <property type="match status" value="1"/>
</dbReference>
<dbReference type="GO" id="GO:0046872">
    <property type="term" value="F:metal ion binding"/>
    <property type="evidence" value="ECO:0007669"/>
    <property type="project" value="UniProtKB-KW"/>
</dbReference>
<reference evidence="7 8" key="1">
    <citation type="submission" date="2019-06" db="EMBL/GenBank/DDBJ databases">
        <title>Desulfobotulus mexicanus sp. nov., a novel sulfate-reducing bacterium isolated from the sediment of an alkaline crater lake in Mexico.</title>
        <authorList>
            <person name="Hirschler-Rea A."/>
        </authorList>
    </citation>
    <scope>NUCLEOTIDE SEQUENCE [LARGE SCALE GENOMIC DNA]</scope>
    <source>
        <strain evidence="7 8">PAR22N</strain>
    </source>
</reference>
<protein>
    <recommendedName>
        <fullName evidence="3">5'-nucleotidase</fullName>
        <ecNumber evidence="3">3.1.3.5</ecNumber>
    </recommendedName>
</protein>
<dbReference type="EMBL" id="VDMB01000003">
    <property type="protein sequence ID" value="TYT75516.1"/>
    <property type="molecule type" value="Genomic_DNA"/>
</dbReference>
<dbReference type="Gene3D" id="3.40.1210.10">
    <property type="entry name" value="Survival protein SurE-like phosphatase/nucleotidase"/>
    <property type="match status" value="1"/>
</dbReference>
<evidence type="ECO:0000256" key="2">
    <source>
        <dbReference type="ARBA" id="ARBA00011062"/>
    </source>
</evidence>
<dbReference type="Pfam" id="PF01975">
    <property type="entry name" value="SurE"/>
    <property type="match status" value="1"/>
</dbReference>
<organism evidence="7 8">
    <name type="scientific">Desulfobotulus mexicanus</name>
    <dbReference type="NCBI Taxonomy" id="2586642"/>
    <lineage>
        <taxon>Bacteria</taxon>
        <taxon>Pseudomonadati</taxon>
        <taxon>Thermodesulfobacteriota</taxon>
        <taxon>Desulfobacteria</taxon>
        <taxon>Desulfobacterales</taxon>
        <taxon>Desulfobacteraceae</taxon>
        <taxon>Desulfobotulus</taxon>
    </lineage>
</organism>
<evidence type="ECO:0000313" key="7">
    <source>
        <dbReference type="EMBL" id="TYT75516.1"/>
    </source>
</evidence>
<evidence type="ECO:0000313" key="8">
    <source>
        <dbReference type="Proteomes" id="UP000321899"/>
    </source>
</evidence>
<dbReference type="GO" id="GO:0008253">
    <property type="term" value="F:5'-nucleotidase activity"/>
    <property type="evidence" value="ECO:0007669"/>
    <property type="project" value="UniProtKB-EC"/>
</dbReference>
<dbReference type="RefSeq" id="WP_139446361.1">
    <property type="nucleotide sequence ID" value="NZ_VDMB01000003.1"/>
</dbReference>
<dbReference type="AlphaFoldDB" id="A0A5Q4VF61"/>
<comment type="caution">
    <text evidence="7">The sequence shown here is derived from an EMBL/GenBank/DDBJ whole genome shotgun (WGS) entry which is preliminary data.</text>
</comment>
<evidence type="ECO:0000259" key="6">
    <source>
        <dbReference type="Pfam" id="PF01975"/>
    </source>
</evidence>
<dbReference type="InterPro" id="IPR030048">
    <property type="entry name" value="SurE"/>
</dbReference>
<dbReference type="PANTHER" id="PTHR30457">
    <property type="entry name" value="5'-NUCLEOTIDASE SURE"/>
    <property type="match status" value="1"/>
</dbReference>
<gene>
    <name evidence="7" type="primary">surE</name>
    <name evidence="7" type="ORF">FIM25_03485</name>
</gene>
<keyword evidence="8" id="KW-1185">Reference proteome</keyword>
<evidence type="ECO:0000256" key="1">
    <source>
        <dbReference type="ARBA" id="ARBA00000815"/>
    </source>
</evidence>
<feature type="domain" description="Survival protein SurE-like phosphatase/nucleotidase" evidence="6">
    <location>
        <begin position="5"/>
        <end position="168"/>
    </location>
</feature>
<dbReference type="InterPro" id="IPR036523">
    <property type="entry name" value="SurE-like_sf"/>
</dbReference>
<dbReference type="NCBIfam" id="TIGR00087">
    <property type="entry name" value="surE"/>
    <property type="match status" value="1"/>
</dbReference>
<evidence type="ECO:0000256" key="4">
    <source>
        <dbReference type="ARBA" id="ARBA00022723"/>
    </source>
</evidence>
<dbReference type="Proteomes" id="UP000321899">
    <property type="component" value="Unassembled WGS sequence"/>
</dbReference>
<evidence type="ECO:0000256" key="3">
    <source>
        <dbReference type="ARBA" id="ARBA00012643"/>
    </source>
</evidence>
<dbReference type="InterPro" id="IPR002828">
    <property type="entry name" value="SurE-like_Pase/nucleotidase"/>
</dbReference>
<accession>A0A5Q4VF61</accession>
<sequence length="229" mass="25124">MKTFLLTNDDGMDAPGLKALEEAVSPLGRLVVLAPAHPQSGISHRVSIWETVDVIQEGENRYRVFGTPADCVRIGLREIVPEADYVLSGINIGANLGYDIYLSGTVAAAREAAFQGKPAMALSQYIAADCKPDWNAARETLQVLLPEFLAMQVKSLEYFNINLPQASGTPGNTPQWESGWPETTPYDTCIRVDDQRYAYTADMHARPRPAGCDVDVCFSGKVSFTRLRI</sequence>
<proteinExistence type="inferred from homology"/>